<keyword evidence="1" id="KW-0812">Transmembrane</keyword>
<keyword evidence="3" id="KW-1185">Reference proteome</keyword>
<accession>A0A1H9V9W2</accession>
<evidence type="ECO:0000313" key="3">
    <source>
        <dbReference type="Proteomes" id="UP000199687"/>
    </source>
</evidence>
<keyword evidence="1" id="KW-0472">Membrane</keyword>
<evidence type="ECO:0000256" key="1">
    <source>
        <dbReference type="SAM" id="Phobius"/>
    </source>
</evidence>
<protein>
    <submittedName>
        <fullName evidence="2">Uncharacterized protein</fullName>
    </submittedName>
</protein>
<reference evidence="2 3" key="1">
    <citation type="submission" date="2016-10" db="EMBL/GenBank/DDBJ databases">
        <authorList>
            <person name="de Groot N.N."/>
        </authorList>
    </citation>
    <scope>NUCLEOTIDE SEQUENCE [LARGE SCALE GENOMIC DNA]</scope>
    <source>
        <strain evidence="2 3">CGMCC 1.7727</strain>
    </source>
</reference>
<keyword evidence="1" id="KW-1133">Transmembrane helix</keyword>
<evidence type="ECO:0000313" key="2">
    <source>
        <dbReference type="EMBL" id="SES18017.1"/>
    </source>
</evidence>
<proteinExistence type="predicted"/>
<sequence>MFIGQEYSVISIIITVAIAITAFLNSEKLLKNKFLRYLQCSLFVFIFFSMNSFFIYYMLVNNLFAFNIHTFALISILMLPSILLIRRLIATLKISEKDN</sequence>
<dbReference type="RefSeq" id="WP_089743497.1">
    <property type="nucleotide sequence ID" value="NZ_FOGL01000022.1"/>
</dbReference>
<dbReference type="Proteomes" id="UP000199687">
    <property type="component" value="Unassembled WGS sequence"/>
</dbReference>
<dbReference type="EMBL" id="FOGL01000022">
    <property type="protein sequence ID" value="SES18017.1"/>
    <property type="molecule type" value="Genomic_DNA"/>
</dbReference>
<dbReference type="AlphaFoldDB" id="A0A1H9V9W2"/>
<organism evidence="2 3">
    <name type="scientific">Gracilibacillus ureilyticus</name>
    <dbReference type="NCBI Taxonomy" id="531814"/>
    <lineage>
        <taxon>Bacteria</taxon>
        <taxon>Bacillati</taxon>
        <taxon>Bacillota</taxon>
        <taxon>Bacilli</taxon>
        <taxon>Bacillales</taxon>
        <taxon>Bacillaceae</taxon>
        <taxon>Gracilibacillus</taxon>
    </lineage>
</organism>
<feature type="transmembrane region" description="Helical" evidence="1">
    <location>
        <begin position="37"/>
        <end position="58"/>
    </location>
</feature>
<gene>
    <name evidence="2" type="ORF">SAMN04487944_12222</name>
</gene>
<name>A0A1H9V9W2_9BACI</name>
<feature type="transmembrane region" description="Helical" evidence="1">
    <location>
        <begin position="64"/>
        <end position="85"/>
    </location>
</feature>
<feature type="transmembrane region" description="Helical" evidence="1">
    <location>
        <begin position="6"/>
        <end position="25"/>
    </location>
</feature>